<evidence type="ECO:0008006" key="7">
    <source>
        <dbReference type="Google" id="ProtNLM"/>
    </source>
</evidence>
<dbReference type="PANTHER" id="PTHR23507">
    <property type="entry name" value="ZGC:174356"/>
    <property type="match status" value="1"/>
</dbReference>
<feature type="transmembrane region" description="Helical" evidence="5">
    <location>
        <begin position="154"/>
        <end position="174"/>
    </location>
</feature>
<dbReference type="InterPro" id="IPR036259">
    <property type="entry name" value="MFS_trans_sf"/>
</dbReference>
<evidence type="ECO:0000256" key="1">
    <source>
        <dbReference type="ARBA" id="ARBA00004141"/>
    </source>
</evidence>
<evidence type="ECO:0000256" key="2">
    <source>
        <dbReference type="ARBA" id="ARBA00022692"/>
    </source>
</evidence>
<keyword evidence="4 5" id="KW-0472">Membrane</keyword>
<keyword evidence="2 5" id="KW-0812">Transmembrane</keyword>
<protein>
    <recommendedName>
        <fullName evidence="7">Major facilitator superfamily (MFS) profile domain-containing protein</fullName>
    </recommendedName>
</protein>
<dbReference type="GO" id="GO:0022857">
    <property type="term" value="F:transmembrane transporter activity"/>
    <property type="evidence" value="ECO:0007669"/>
    <property type="project" value="InterPro"/>
</dbReference>
<feature type="transmembrane region" description="Helical" evidence="5">
    <location>
        <begin position="433"/>
        <end position="454"/>
    </location>
</feature>
<feature type="transmembrane region" description="Helical" evidence="5">
    <location>
        <begin position="121"/>
        <end position="142"/>
    </location>
</feature>
<organism evidence="6">
    <name type="scientific">Clastoptera arizonana</name>
    <name type="common">Arizona spittle bug</name>
    <dbReference type="NCBI Taxonomy" id="38151"/>
    <lineage>
        <taxon>Eukaryota</taxon>
        <taxon>Metazoa</taxon>
        <taxon>Ecdysozoa</taxon>
        <taxon>Arthropoda</taxon>
        <taxon>Hexapoda</taxon>
        <taxon>Insecta</taxon>
        <taxon>Pterygota</taxon>
        <taxon>Neoptera</taxon>
        <taxon>Paraneoptera</taxon>
        <taxon>Hemiptera</taxon>
        <taxon>Auchenorrhyncha</taxon>
        <taxon>Cercopoidea</taxon>
        <taxon>Clastopteridae</taxon>
        <taxon>Clastoptera</taxon>
    </lineage>
</organism>
<dbReference type="Pfam" id="PF07690">
    <property type="entry name" value="MFS_1"/>
    <property type="match status" value="1"/>
</dbReference>
<evidence type="ECO:0000256" key="3">
    <source>
        <dbReference type="ARBA" id="ARBA00022989"/>
    </source>
</evidence>
<feature type="transmembrane region" description="Helical" evidence="5">
    <location>
        <begin position="369"/>
        <end position="390"/>
    </location>
</feature>
<feature type="transmembrane region" description="Helical" evidence="5">
    <location>
        <begin position="402"/>
        <end position="421"/>
    </location>
</feature>
<evidence type="ECO:0000256" key="5">
    <source>
        <dbReference type="SAM" id="Phobius"/>
    </source>
</evidence>
<feature type="transmembrane region" description="Helical" evidence="5">
    <location>
        <begin position="186"/>
        <end position="208"/>
    </location>
</feature>
<reference evidence="6" key="1">
    <citation type="submission" date="2015-12" db="EMBL/GenBank/DDBJ databases">
        <title>De novo transcriptome assembly of four potential Pierce s Disease insect vectors from Arizona vineyards.</title>
        <authorList>
            <person name="Tassone E.E."/>
        </authorList>
    </citation>
    <scope>NUCLEOTIDE SEQUENCE</scope>
</reference>
<feature type="transmembrane region" description="Helical" evidence="5">
    <location>
        <begin position="214"/>
        <end position="235"/>
    </location>
</feature>
<gene>
    <name evidence="6" type="ORF">g.13691</name>
</gene>
<dbReference type="GO" id="GO:0016020">
    <property type="term" value="C:membrane"/>
    <property type="evidence" value="ECO:0007669"/>
    <property type="project" value="UniProtKB-SubCell"/>
</dbReference>
<evidence type="ECO:0000256" key="4">
    <source>
        <dbReference type="ARBA" id="ARBA00023136"/>
    </source>
</evidence>
<dbReference type="AlphaFoldDB" id="A0A1B6E1L9"/>
<keyword evidence="3 5" id="KW-1133">Transmembrane helix</keyword>
<name>A0A1B6E1L9_9HEMI</name>
<dbReference type="PANTHER" id="PTHR23507:SF1">
    <property type="entry name" value="FI18259P1-RELATED"/>
    <property type="match status" value="1"/>
</dbReference>
<sequence length="493" mass="54635">MAEDRKWTEMTVRGKITHIITNITIEPVIALYLVLSNTISIVSVTFKLEKSCVVNNHYPETLCQAILDGTETNDTMVNNIQKTVSQMSSWVDPIQSVLMFTLLLFIGSWSDRNRRRKPCLLLPLGGEALSMCGLLLCTYFFALPVQVNGLVQSILPGVTGGLMCIEIAIFSYVSDITTEDERTFRIGLVSTLITITQPFGSYFSAIIYQYGKYYGTFGTCAVLYGVAMLYVALLLREPRTPKPVQGFCKDFFDYTHITDTVRTVSRRRDGRGRMKIILVVVLSVLLTAPIIGEGKVGQLFLMKQLNWDIYNISHYVTFYYTVTIVGSFMVLGLLGSNLKVNDSILGVVACLMKIIVNTLYTFSKDGQTFYILAILEILSTASVTMIRSITTKLVQAEELGKLYAFCGIASAASTIIVPSIYDLVYLFTIDTLPGAFFLLGAGINALAVIIFLCINRLQKQKPVVADISNTAVDNKGFEDIDLNSDITSVNTKL</sequence>
<accession>A0A1B6E1L9</accession>
<feature type="transmembrane region" description="Helical" evidence="5">
    <location>
        <begin position="93"/>
        <end position="109"/>
    </location>
</feature>
<proteinExistence type="predicted"/>
<comment type="subcellular location">
    <subcellularLocation>
        <location evidence="1">Membrane</location>
        <topology evidence="1">Multi-pass membrane protein</topology>
    </subcellularLocation>
</comment>
<dbReference type="SUPFAM" id="SSF103473">
    <property type="entry name" value="MFS general substrate transporter"/>
    <property type="match status" value="1"/>
</dbReference>
<dbReference type="EMBL" id="GEDC01005472">
    <property type="protein sequence ID" value="JAS31826.1"/>
    <property type="molecule type" value="Transcribed_RNA"/>
</dbReference>
<feature type="transmembrane region" description="Helical" evidence="5">
    <location>
        <begin position="276"/>
        <end position="292"/>
    </location>
</feature>
<feature type="transmembrane region" description="Helical" evidence="5">
    <location>
        <begin position="344"/>
        <end position="363"/>
    </location>
</feature>
<dbReference type="InterPro" id="IPR011701">
    <property type="entry name" value="MFS"/>
</dbReference>
<evidence type="ECO:0000313" key="6">
    <source>
        <dbReference type="EMBL" id="JAS31826.1"/>
    </source>
</evidence>
<feature type="transmembrane region" description="Helical" evidence="5">
    <location>
        <begin position="312"/>
        <end position="332"/>
    </location>
</feature>
<dbReference type="Gene3D" id="1.20.1250.20">
    <property type="entry name" value="MFS general substrate transporter like domains"/>
    <property type="match status" value="1"/>
</dbReference>